<evidence type="ECO:0000313" key="3">
    <source>
        <dbReference type="Proteomes" id="UP000321405"/>
    </source>
</evidence>
<evidence type="ECO:0000256" key="1">
    <source>
        <dbReference type="PROSITE-ProRule" id="PRU00339"/>
    </source>
</evidence>
<feature type="repeat" description="TPR" evidence="1">
    <location>
        <begin position="276"/>
        <end position="309"/>
    </location>
</feature>
<dbReference type="InterPro" id="IPR011990">
    <property type="entry name" value="TPR-like_helical_dom_sf"/>
</dbReference>
<sequence>MIHCQSAPLRHNRFMTRESTILFQSKDVLVRAFLSDRRDRVVVSFDSFTDNPSLARAGFGESFLTQRDIDCILILTRSNLWYQEPEIPEAIRAIAAVTAGYHRVFTYGSSMGGYACIRHAHALGATAIAFAPQYSVDPERVPEETRWPQARRIAFQPADRHPVPPPEGAFIFYDPCDRLDRLHARRIAGDIASTLIPIAHGGHVVIAFLSEAGLLVPGVLALLDGEFDPATFIAEARARRKTVAKYYEVLSFRLRDTHPGWSIALARHAVSLSPEAGHISQLANLLREQGRHQEAEPWARRAVALDPENLNYRYCLAAVLMGRGERHESLALALFLVAAVPDRQDYHRLLAGIHRLRGAFPQAFRSRLAAFRLTPRHSSARRRAARILVMDALRALPLLGGAIGGLGQWLDRHPSLAAPSLFQRARVRGRNRSRKENRPAR</sequence>
<keyword evidence="1" id="KW-0802">TPR repeat</keyword>
<dbReference type="PROSITE" id="PS50005">
    <property type="entry name" value="TPR"/>
    <property type="match status" value="1"/>
</dbReference>
<dbReference type="OrthoDB" id="7247356at2"/>
<protein>
    <submittedName>
        <fullName evidence="2">Uncharacterized protein</fullName>
    </submittedName>
</protein>
<dbReference type="RefSeq" id="WP_147092294.1">
    <property type="nucleotide sequence ID" value="NZ_BJVC01000001.1"/>
</dbReference>
<organism evidence="2 3">
    <name type="scientific">Swaminathania salitolerans</name>
    <dbReference type="NCBI Taxonomy" id="182838"/>
    <lineage>
        <taxon>Bacteria</taxon>
        <taxon>Pseudomonadati</taxon>
        <taxon>Pseudomonadota</taxon>
        <taxon>Alphaproteobacteria</taxon>
        <taxon>Acetobacterales</taxon>
        <taxon>Acetobacteraceae</taxon>
        <taxon>Swaminathania</taxon>
    </lineage>
</organism>
<accession>A0A511BLW5</accession>
<dbReference type="SUPFAM" id="SSF53474">
    <property type="entry name" value="alpha/beta-Hydrolases"/>
    <property type="match status" value="1"/>
</dbReference>
<dbReference type="Proteomes" id="UP000321405">
    <property type="component" value="Unassembled WGS sequence"/>
</dbReference>
<dbReference type="InterPro" id="IPR029058">
    <property type="entry name" value="AB_hydrolase_fold"/>
</dbReference>
<name>A0A511BLW5_9PROT</name>
<dbReference type="InterPro" id="IPR019734">
    <property type="entry name" value="TPR_rpt"/>
</dbReference>
<dbReference type="Gene3D" id="1.25.40.10">
    <property type="entry name" value="Tetratricopeptide repeat domain"/>
    <property type="match status" value="1"/>
</dbReference>
<dbReference type="EMBL" id="BJVC01000001">
    <property type="protein sequence ID" value="GEL01327.1"/>
    <property type="molecule type" value="Genomic_DNA"/>
</dbReference>
<gene>
    <name evidence="2" type="ORF">SSA02_04900</name>
</gene>
<comment type="caution">
    <text evidence="2">The sequence shown here is derived from an EMBL/GenBank/DDBJ whole genome shotgun (WGS) entry which is preliminary data.</text>
</comment>
<dbReference type="SUPFAM" id="SSF48452">
    <property type="entry name" value="TPR-like"/>
    <property type="match status" value="1"/>
</dbReference>
<proteinExistence type="predicted"/>
<reference evidence="2 3" key="1">
    <citation type="submission" date="2019-07" db="EMBL/GenBank/DDBJ databases">
        <title>Whole genome shotgun sequence of Swaminathania salitolerans NBRC 104436.</title>
        <authorList>
            <person name="Hosoyama A."/>
            <person name="Uohara A."/>
            <person name="Ohji S."/>
            <person name="Ichikawa N."/>
        </authorList>
    </citation>
    <scope>NUCLEOTIDE SEQUENCE [LARGE SCALE GENOMIC DNA]</scope>
    <source>
        <strain evidence="2 3">NBRC 104436</strain>
    </source>
</reference>
<keyword evidence="3" id="KW-1185">Reference proteome</keyword>
<dbReference type="AlphaFoldDB" id="A0A511BLW5"/>
<evidence type="ECO:0000313" key="2">
    <source>
        <dbReference type="EMBL" id="GEL01327.1"/>
    </source>
</evidence>